<gene>
    <name evidence="1" type="ORF">PH603_00030</name>
</gene>
<accession>A0AAE9XN89</accession>
<dbReference type="Gene3D" id="3.40.50.2300">
    <property type="match status" value="1"/>
</dbReference>
<evidence type="ECO:0008006" key="3">
    <source>
        <dbReference type="Google" id="ProtNLM"/>
    </source>
</evidence>
<dbReference type="Proteomes" id="UP001217500">
    <property type="component" value="Chromosome"/>
</dbReference>
<keyword evidence="2" id="KW-1185">Reference proteome</keyword>
<dbReference type="EMBL" id="CP116805">
    <property type="protein sequence ID" value="WCL54143.1"/>
    <property type="molecule type" value="Genomic_DNA"/>
</dbReference>
<evidence type="ECO:0000313" key="2">
    <source>
        <dbReference type="Proteomes" id="UP001217500"/>
    </source>
</evidence>
<dbReference type="InterPro" id="IPR011006">
    <property type="entry name" value="CheY-like_superfamily"/>
</dbReference>
<proteinExistence type="predicted"/>
<sequence length="343" mass="37458">MKHPASNELLSYWQSAKADEDLPPLSAFQDLFPKFKGAEAVFRRVGDDIIYDRCGKSISEVAGVDLTGKSIALIFPEAIKKLQIQILLPCFEQKIGVVRQSRYLYGHRHKDAEWCLLPVRDDATGETLLLGQGATFVEADPRDHLSVGSDLLERIIAQNYLSLGRKVRLDRLSGKCWAFLDTMGTKVAIDGVEVDHTAPAILGEAAMLALRAGQPNVLAAMEVADFGRPIQRIANRYQLKMVEAGSEAMAILGADKVDVLVVAEQLGDMTGLELIERARALNQRVGFVLIVEPRDGAGDTCVQIGDATVHCLVRPLGEFALRQAIDEAATRMNGILQREALAG</sequence>
<name>A0AAE9XN89_9PROT</name>
<dbReference type="KEGG" id="gso:PH603_00030"/>
<evidence type="ECO:0000313" key="1">
    <source>
        <dbReference type="EMBL" id="WCL54143.1"/>
    </source>
</evidence>
<dbReference type="RefSeq" id="WP_289503862.1">
    <property type="nucleotide sequence ID" value="NZ_CP116805.1"/>
</dbReference>
<dbReference type="AlphaFoldDB" id="A0AAE9XN89"/>
<reference evidence="1" key="1">
    <citation type="submission" date="2023-01" db="EMBL/GenBank/DDBJ databases">
        <title>The genome sequence of Kordiimonadaceae bacterium 6D33.</title>
        <authorList>
            <person name="Liu Y."/>
        </authorList>
    </citation>
    <scope>NUCLEOTIDE SEQUENCE</scope>
    <source>
        <strain evidence="1">6D33</strain>
    </source>
</reference>
<organism evidence="1 2">
    <name type="scientific">Gimibacter soli</name>
    <dbReference type="NCBI Taxonomy" id="3024400"/>
    <lineage>
        <taxon>Bacteria</taxon>
        <taxon>Pseudomonadati</taxon>
        <taxon>Pseudomonadota</taxon>
        <taxon>Alphaproteobacteria</taxon>
        <taxon>Kordiimonadales</taxon>
        <taxon>Temperatibacteraceae</taxon>
        <taxon>Gimibacter</taxon>
    </lineage>
</organism>
<protein>
    <recommendedName>
        <fullName evidence="3">Response regulatory domain-containing protein</fullName>
    </recommendedName>
</protein>
<dbReference type="SUPFAM" id="SSF52172">
    <property type="entry name" value="CheY-like"/>
    <property type="match status" value="1"/>
</dbReference>